<name>A0A2K9EL44_9RHOB</name>
<reference evidence="1 2" key="1">
    <citation type="submission" date="2017-12" db="EMBL/GenBank/DDBJ databases">
        <authorList>
            <person name="Hurst M.R.H."/>
        </authorList>
    </citation>
    <scope>NUCLEOTIDE SEQUENCE [LARGE SCALE GENOMIC DNA]</scope>
    <source>
        <strain evidence="1 2">BM15</strain>
        <plasmid evidence="2">Plasmid pbm152</plasmid>
    </source>
</reference>
<evidence type="ECO:0000313" key="1">
    <source>
        <dbReference type="EMBL" id="AUH35760.1"/>
    </source>
</evidence>
<dbReference type="EMBL" id="CP025410">
    <property type="protein sequence ID" value="AUH35760.1"/>
    <property type="molecule type" value="Genomic_DNA"/>
</dbReference>
<keyword evidence="1" id="KW-0614">Plasmid</keyword>
<dbReference type="AlphaFoldDB" id="A0A2K9EL44"/>
<geneLocation type="plasmid" evidence="2">
    <name>pbm152</name>
</geneLocation>
<dbReference type="Proteomes" id="UP000233742">
    <property type="component" value="Plasmid pBM152"/>
</dbReference>
<dbReference type="RefSeq" id="WP_101462394.1">
    <property type="nucleotide sequence ID" value="NZ_CP025410.1"/>
</dbReference>
<proteinExistence type="predicted"/>
<accession>A0A2K9EL44</accession>
<dbReference type="KEGG" id="paro:CUV01_18955"/>
<evidence type="ECO:0000313" key="2">
    <source>
        <dbReference type="Proteomes" id="UP000233742"/>
    </source>
</evidence>
<keyword evidence="2" id="KW-1185">Reference proteome</keyword>
<organism evidence="1 2">
    <name type="scientific">Paracoccus tegillarcae</name>
    <dbReference type="NCBI Taxonomy" id="1529068"/>
    <lineage>
        <taxon>Bacteria</taxon>
        <taxon>Pseudomonadati</taxon>
        <taxon>Pseudomonadota</taxon>
        <taxon>Alphaproteobacteria</taxon>
        <taxon>Rhodobacterales</taxon>
        <taxon>Paracoccaceae</taxon>
        <taxon>Paracoccus</taxon>
    </lineage>
</organism>
<dbReference type="OrthoDB" id="565387at2"/>
<sequence length="94" mass="9959">MTLCLIQDPLPARLAGRVAAMHRISEAVAASDEDDAAPFSASFSKTWALFELRDALAMAEGLEAHHSSIAALLSRLGFTYKKKSLVASDGAAQV</sequence>
<gene>
    <name evidence="1" type="ORF">CUV01_18955</name>
</gene>
<protein>
    <submittedName>
        <fullName evidence="1">Uncharacterized protein</fullName>
    </submittedName>
</protein>